<dbReference type="EMBL" id="SPUH01000001">
    <property type="protein sequence ID" value="TKS54547.1"/>
    <property type="molecule type" value="Genomic_DNA"/>
</dbReference>
<evidence type="ECO:0000313" key="2">
    <source>
        <dbReference type="Proteomes" id="UP000298681"/>
    </source>
</evidence>
<gene>
    <name evidence="1" type="ORF">E4582_07125</name>
</gene>
<evidence type="ECO:0000313" key="1">
    <source>
        <dbReference type="EMBL" id="TKS54547.1"/>
    </source>
</evidence>
<proteinExistence type="predicted"/>
<dbReference type="RefSeq" id="WP_134673922.1">
    <property type="nucleotide sequence ID" value="NZ_SPUH01000001.1"/>
</dbReference>
<comment type="caution">
    <text evidence="1">The sequence shown here is derived from an EMBL/GenBank/DDBJ whole genome shotgun (WGS) entry which is preliminary data.</text>
</comment>
<name>A0A4Z1RIJ5_9GAMM</name>
<reference evidence="1 2" key="1">
    <citation type="submission" date="2019-01" db="EMBL/GenBank/DDBJ databases">
        <authorList>
            <person name="Zhang S."/>
        </authorList>
    </citation>
    <scope>NUCLEOTIDE SEQUENCE [LARGE SCALE GENOMIC DNA]</scope>
    <source>
        <strain evidence="1 2">1626</strain>
    </source>
</reference>
<protein>
    <submittedName>
        <fullName evidence="1">Uncharacterized protein</fullName>
    </submittedName>
</protein>
<dbReference type="AlphaFoldDB" id="A0A4Z1RIJ5"/>
<keyword evidence="2" id="KW-1185">Reference proteome</keyword>
<organism evidence="1 2">
    <name type="scientific">Luteimonas yindakuii</name>
    <dbReference type="NCBI Taxonomy" id="2565782"/>
    <lineage>
        <taxon>Bacteria</taxon>
        <taxon>Pseudomonadati</taxon>
        <taxon>Pseudomonadota</taxon>
        <taxon>Gammaproteobacteria</taxon>
        <taxon>Lysobacterales</taxon>
        <taxon>Lysobacteraceae</taxon>
        <taxon>Luteimonas</taxon>
    </lineage>
</organism>
<dbReference type="Proteomes" id="UP000298681">
    <property type="component" value="Unassembled WGS sequence"/>
</dbReference>
<accession>A0A4Z1RIJ5</accession>
<sequence length="191" mass="21049">MTERLCLMARWTASGSSEGLEQQDVERGLLGLIEPLDRYARAGVWDSAVPDAIERLAALHRSLFAYEGRGEEFPSDLFPKEFATPAELVDWPGSRVERLLRMAASRLKLDRGEEMRAWEVSCLLPYARDPGEAGCTRLGDPPIHRREGRVGYVTPAAAVEYLEDHGFTWTVGFPQPGGGHSLSVGKGAEHG</sequence>